<dbReference type="CDD" id="cd13775">
    <property type="entry name" value="SPFH_eoslipins_u3"/>
    <property type="match status" value="1"/>
</dbReference>
<evidence type="ECO:0000256" key="2">
    <source>
        <dbReference type="SAM" id="MobiDB-lite"/>
    </source>
</evidence>
<keyword evidence="3" id="KW-0472">Membrane</keyword>
<dbReference type="InterPro" id="IPR001972">
    <property type="entry name" value="Stomatin_HflK_fam"/>
</dbReference>
<dbReference type="PANTHER" id="PTHR10264:SF19">
    <property type="entry name" value="AT06885P-RELATED"/>
    <property type="match status" value="1"/>
</dbReference>
<dbReference type="GO" id="GO:0005886">
    <property type="term" value="C:plasma membrane"/>
    <property type="evidence" value="ECO:0007669"/>
    <property type="project" value="InterPro"/>
</dbReference>
<dbReference type="PANTHER" id="PTHR10264">
    <property type="entry name" value="BAND 7 PROTEIN-RELATED"/>
    <property type="match status" value="1"/>
</dbReference>
<dbReference type="Gene3D" id="6.10.250.2090">
    <property type="match status" value="1"/>
</dbReference>
<evidence type="ECO:0000259" key="4">
    <source>
        <dbReference type="SMART" id="SM00244"/>
    </source>
</evidence>
<comment type="similarity">
    <text evidence="1">Belongs to the band 7/mec-2 family.</text>
</comment>
<dbReference type="GO" id="GO:0098552">
    <property type="term" value="C:side of membrane"/>
    <property type="evidence" value="ECO:0007669"/>
    <property type="project" value="UniProtKB-ARBA"/>
</dbReference>
<dbReference type="FunFam" id="3.30.479.30:FF:000004">
    <property type="entry name" value="Putative membrane protease family, stomatin"/>
    <property type="match status" value="1"/>
</dbReference>
<organism evidence="5 6">
    <name type="scientific">Eggerthella guodeyinii</name>
    <dbReference type="NCBI Taxonomy" id="2690837"/>
    <lineage>
        <taxon>Bacteria</taxon>
        <taxon>Bacillati</taxon>
        <taxon>Actinomycetota</taxon>
        <taxon>Coriobacteriia</taxon>
        <taxon>Eggerthellales</taxon>
        <taxon>Eggerthellaceae</taxon>
        <taxon>Eggerthella</taxon>
    </lineage>
</organism>
<dbReference type="InterPro" id="IPR001107">
    <property type="entry name" value="Band_7"/>
</dbReference>
<feature type="region of interest" description="Disordered" evidence="2">
    <location>
        <begin position="1"/>
        <end position="28"/>
    </location>
</feature>
<evidence type="ECO:0000256" key="3">
    <source>
        <dbReference type="SAM" id="Phobius"/>
    </source>
</evidence>
<name>A0A6L7IN57_9ACTN</name>
<dbReference type="AlphaFoldDB" id="A0A6L7IN57"/>
<dbReference type="PRINTS" id="PR00721">
    <property type="entry name" value="STOMATIN"/>
</dbReference>
<dbReference type="Pfam" id="PF01145">
    <property type="entry name" value="Band_7"/>
    <property type="match status" value="1"/>
</dbReference>
<sequence>MKRNDEGRENGSGKPRRVTVAPPGEGDPMQRASRNGVYFLQAMIIVAAFLVVCCVFYLASGKIGFFAIAVAVFAAIVVASSVHIAQQWERMVVMRLGKLKCVKGPGLFFTIPFIEYSTMRIDVRIRTTAFGAEETLSTDLVPLDVDAVVFWMVHDAERACVAVDDYANQLLFSAQTILRDAIGRATAAEVTARRDQLDRELKRLLEEKVSEWGITVLSVEVRNILLPEELQDVMSLEAQAEQKKKARLILMEAEPEISAMIERYAHTYDDDTALELRKMYLLYEGVKEGKGTVVVPSSWNEGFADKVSEASSPKPVK</sequence>
<accession>A0A6L7IN57</accession>
<dbReference type="EMBL" id="CP063310">
    <property type="protein sequence ID" value="QOS70085.1"/>
    <property type="molecule type" value="Genomic_DNA"/>
</dbReference>
<protein>
    <submittedName>
        <fullName evidence="5">Slipin family protein</fullName>
    </submittedName>
</protein>
<reference evidence="5 6" key="1">
    <citation type="submission" date="2020-10" db="EMBL/GenBank/DDBJ databases">
        <title>Eggerthella sp. nov., isolated from human feces.</title>
        <authorList>
            <person name="Yajun G."/>
        </authorList>
    </citation>
    <scope>NUCLEOTIDE SEQUENCE [LARGE SCALE GENOMIC DNA]</scope>
    <source>
        <strain evidence="5 6">HF-1101</strain>
    </source>
</reference>
<dbReference type="KEGG" id="egd:GS424_016775"/>
<evidence type="ECO:0000313" key="6">
    <source>
        <dbReference type="Proteomes" id="UP000478463"/>
    </source>
</evidence>
<gene>
    <name evidence="5" type="ORF">GS424_016775</name>
</gene>
<evidence type="ECO:0000256" key="1">
    <source>
        <dbReference type="ARBA" id="ARBA00008164"/>
    </source>
</evidence>
<dbReference type="InterPro" id="IPR043202">
    <property type="entry name" value="Band-7_stomatin-like"/>
</dbReference>
<keyword evidence="3" id="KW-0812">Transmembrane</keyword>
<dbReference type="InterPro" id="IPR036013">
    <property type="entry name" value="Band_7/SPFH_dom_sf"/>
</dbReference>
<dbReference type="SUPFAM" id="SSF117892">
    <property type="entry name" value="Band 7/SPFH domain"/>
    <property type="match status" value="1"/>
</dbReference>
<dbReference type="Gene3D" id="3.30.479.30">
    <property type="entry name" value="Band 7 domain"/>
    <property type="match status" value="1"/>
</dbReference>
<proteinExistence type="inferred from homology"/>
<dbReference type="Proteomes" id="UP000478463">
    <property type="component" value="Chromosome"/>
</dbReference>
<feature type="compositionally biased region" description="Basic and acidic residues" evidence="2">
    <location>
        <begin position="1"/>
        <end position="11"/>
    </location>
</feature>
<dbReference type="SMART" id="SM00244">
    <property type="entry name" value="PHB"/>
    <property type="match status" value="1"/>
</dbReference>
<keyword evidence="3" id="KW-1133">Transmembrane helix</keyword>
<feature type="transmembrane region" description="Helical" evidence="3">
    <location>
        <begin position="37"/>
        <end position="59"/>
    </location>
</feature>
<feature type="transmembrane region" description="Helical" evidence="3">
    <location>
        <begin position="65"/>
        <end position="85"/>
    </location>
</feature>
<evidence type="ECO:0000313" key="5">
    <source>
        <dbReference type="EMBL" id="QOS70085.1"/>
    </source>
</evidence>
<feature type="domain" description="Band 7" evidence="4">
    <location>
        <begin position="80"/>
        <end position="238"/>
    </location>
</feature>